<reference evidence="6 7" key="2">
    <citation type="submission" date="2017-06" db="EMBL/GenBank/DDBJ databases">
        <authorList>
            <person name="Varghese N."/>
            <person name="Submissions S."/>
        </authorList>
    </citation>
    <scope>NUCLEOTIDE SEQUENCE [LARGE SCALE GENOMIC DNA]</scope>
    <source>
        <strain evidence="6 7">RLD-1</strain>
    </source>
</reference>
<evidence type="ECO:0000256" key="1">
    <source>
        <dbReference type="ARBA" id="ARBA00004370"/>
    </source>
</evidence>
<comment type="subcellular location">
    <subcellularLocation>
        <location evidence="1">Membrane</location>
    </subcellularLocation>
</comment>
<keyword evidence="5" id="KW-0132">Cell division</keyword>
<evidence type="ECO:0000313" key="7">
    <source>
        <dbReference type="Proteomes" id="UP000198309"/>
    </source>
</evidence>
<reference evidence="5 8" key="1">
    <citation type="submission" date="2016-10" db="EMBL/GenBank/DDBJ databases">
        <authorList>
            <person name="de Groot N.N."/>
        </authorList>
    </citation>
    <scope>NUCLEOTIDE SEQUENCE [LARGE SCALE GENOMIC DNA]</scope>
    <source>
        <strain evidence="5 8">CCM 7361</strain>
    </source>
</reference>
<evidence type="ECO:0000313" key="6">
    <source>
        <dbReference type="EMBL" id="SNT51655.1"/>
    </source>
</evidence>
<dbReference type="PANTHER" id="PTHR30627">
    <property type="entry name" value="PEPTIDOGLYCAN D,D-TRANSPEPTIDASE"/>
    <property type="match status" value="1"/>
</dbReference>
<dbReference type="GO" id="GO:0071555">
    <property type="term" value="P:cell wall organization"/>
    <property type="evidence" value="ECO:0007669"/>
    <property type="project" value="TreeGrafter"/>
</dbReference>
<dbReference type="InterPro" id="IPR050515">
    <property type="entry name" value="Beta-lactam/transpept"/>
</dbReference>
<dbReference type="GO" id="GO:0005886">
    <property type="term" value="C:plasma membrane"/>
    <property type="evidence" value="ECO:0007669"/>
    <property type="project" value="TreeGrafter"/>
</dbReference>
<dbReference type="InterPro" id="IPR012338">
    <property type="entry name" value="Beta-lactam/transpept-like"/>
</dbReference>
<sequence length="104" mass="10971">MHGRLAMLSYGYGLSVTAVQLAHAYATLANGGRMMPLSLVRRERAPSPEQVIPEKVACTVAAMLEQVVESPRGIHRVRVPGYHVAGSTHPKAGNSSGGNGEIGH</sequence>
<dbReference type="Gene3D" id="3.30.450.330">
    <property type="match status" value="1"/>
</dbReference>
<evidence type="ECO:0000313" key="8">
    <source>
        <dbReference type="Proteomes" id="UP000199693"/>
    </source>
</evidence>
<keyword evidence="5" id="KW-0131">Cell cycle</keyword>
<keyword evidence="7" id="KW-1185">Reference proteome</keyword>
<dbReference type="EMBL" id="FZPC01000040">
    <property type="protein sequence ID" value="SNT51655.1"/>
    <property type="molecule type" value="Genomic_DNA"/>
</dbReference>
<proteinExistence type="predicted"/>
<gene>
    <name evidence="5" type="ORF">SAMN05216189_103150</name>
    <name evidence="6" type="ORF">SAMN06295949_14017</name>
</gene>
<feature type="region of interest" description="Disordered" evidence="3">
    <location>
        <begin position="83"/>
        <end position="104"/>
    </location>
</feature>
<dbReference type="SUPFAM" id="SSF56601">
    <property type="entry name" value="beta-lactamase/transpeptidase-like"/>
    <property type="match status" value="1"/>
</dbReference>
<dbReference type="InterPro" id="IPR001460">
    <property type="entry name" value="PCN-bd_Tpept"/>
</dbReference>
<evidence type="ECO:0000256" key="3">
    <source>
        <dbReference type="SAM" id="MobiDB-lite"/>
    </source>
</evidence>
<accession>A0A239N9S8</accession>
<dbReference type="Gene3D" id="3.40.710.10">
    <property type="entry name" value="DD-peptidase/beta-lactamase superfamily"/>
    <property type="match status" value="1"/>
</dbReference>
<dbReference type="EMBL" id="FNEC01000031">
    <property type="protein sequence ID" value="SDK20003.1"/>
    <property type="molecule type" value="Genomic_DNA"/>
</dbReference>
<evidence type="ECO:0000256" key="2">
    <source>
        <dbReference type="ARBA" id="ARBA00023136"/>
    </source>
</evidence>
<dbReference type="GO" id="GO:0008658">
    <property type="term" value="F:penicillin binding"/>
    <property type="evidence" value="ECO:0007669"/>
    <property type="project" value="InterPro"/>
</dbReference>
<feature type="domain" description="Penicillin-binding protein transpeptidase" evidence="4">
    <location>
        <begin position="6"/>
        <end position="86"/>
    </location>
</feature>
<dbReference type="Pfam" id="PF00905">
    <property type="entry name" value="Transpeptidase"/>
    <property type="match status" value="1"/>
</dbReference>
<dbReference type="PANTHER" id="PTHR30627:SF1">
    <property type="entry name" value="PEPTIDOGLYCAN D,D-TRANSPEPTIDASE FTSI"/>
    <property type="match status" value="1"/>
</dbReference>
<name>A0A239N9S8_9PSED</name>
<evidence type="ECO:0000313" key="5">
    <source>
        <dbReference type="EMBL" id="SDK20003.1"/>
    </source>
</evidence>
<organism evidence="5 8">
    <name type="scientific">Pseudomonas delhiensis</name>
    <dbReference type="NCBI Taxonomy" id="366289"/>
    <lineage>
        <taxon>Bacteria</taxon>
        <taxon>Pseudomonadati</taxon>
        <taxon>Pseudomonadota</taxon>
        <taxon>Gammaproteobacteria</taxon>
        <taxon>Pseudomonadales</taxon>
        <taxon>Pseudomonadaceae</taxon>
        <taxon>Pseudomonas</taxon>
    </lineage>
</organism>
<dbReference type="AlphaFoldDB" id="A0A239N9S8"/>
<feature type="compositionally biased region" description="Gly residues" evidence="3">
    <location>
        <begin position="95"/>
        <end position="104"/>
    </location>
</feature>
<protein>
    <submittedName>
        <fullName evidence="5">Cell division protein FtsI (Penicillin-binding protein 3)</fullName>
    </submittedName>
    <submittedName>
        <fullName evidence="6">Penicillin binding protein transpeptidase domain-containing protein</fullName>
    </submittedName>
</protein>
<evidence type="ECO:0000259" key="4">
    <source>
        <dbReference type="Pfam" id="PF00905"/>
    </source>
</evidence>
<dbReference type="GO" id="GO:0051301">
    <property type="term" value="P:cell division"/>
    <property type="evidence" value="ECO:0007669"/>
    <property type="project" value="UniProtKB-KW"/>
</dbReference>
<dbReference type="Proteomes" id="UP000199693">
    <property type="component" value="Unassembled WGS sequence"/>
</dbReference>
<dbReference type="Proteomes" id="UP000198309">
    <property type="component" value="Unassembled WGS sequence"/>
</dbReference>
<dbReference type="RefSeq" id="WP_425262415.1">
    <property type="nucleotide sequence ID" value="NZ_FNEC01000031.1"/>
</dbReference>
<keyword evidence="2" id="KW-0472">Membrane</keyword>